<keyword evidence="2" id="KW-1185">Reference proteome</keyword>
<sequence>MKQSALGDFLMARRHRAKLKYPDRTSPRTCPRPNKTDKDLINKIIKDPAVVQQETEQNIQKLKKLPKPGEVYKD</sequence>
<evidence type="ECO:0000313" key="1">
    <source>
        <dbReference type="EMBL" id="CAH1397994.1"/>
    </source>
</evidence>
<dbReference type="OrthoDB" id="10393767at2759"/>
<organism evidence="1 2">
    <name type="scientific">Nezara viridula</name>
    <name type="common">Southern green stink bug</name>
    <name type="synonym">Cimex viridulus</name>
    <dbReference type="NCBI Taxonomy" id="85310"/>
    <lineage>
        <taxon>Eukaryota</taxon>
        <taxon>Metazoa</taxon>
        <taxon>Ecdysozoa</taxon>
        <taxon>Arthropoda</taxon>
        <taxon>Hexapoda</taxon>
        <taxon>Insecta</taxon>
        <taxon>Pterygota</taxon>
        <taxon>Neoptera</taxon>
        <taxon>Paraneoptera</taxon>
        <taxon>Hemiptera</taxon>
        <taxon>Heteroptera</taxon>
        <taxon>Panheteroptera</taxon>
        <taxon>Pentatomomorpha</taxon>
        <taxon>Pentatomoidea</taxon>
        <taxon>Pentatomidae</taxon>
        <taxon>Pentatominae</taxon>
        <taxon>Nezara</taxon>
    </lineage>
</organism>
<name>A0A9P0H9L3_NEZVI</name>
<accession>A0A9P0H9L3</accession>
<reference evidence="1" key="1">
    <citation type="submission" date="2022-01" db="EMBL/GenBank/DDBJ databases">
        <authorList>
            <person name="King R."/>
        </authorList>
    </citation>
    <scope>NUCLEOTIDE SEQUENCE</scope>
</reference>
<gene>
    <name evidence="1" type="ORF">NEZAVI_LOCUS7728</name>
</gene>
<proteinExistence type="predicted"/>
<evidence type="ECO:0000313" key="2">
    <source>
        <dbReference type="Proteomes" id="UP001152798"/>
    </source>
</evidence>
<dbReference type="Proteomes" id="UP001152798">
    <property type="component" value="Chromosome 4"/>
</dbReference>
<dbReference type="EMBL" id="OV725080">
    <property type="protein sequence ID" value="CAH1397994.1"/>
    <property type="molecule type" value="Genomic_DNA"/>
</dbReference>
<dbReference type="AlphaFoldDB" id="A0A9P0H9L3"/>
<protein>
    <submittedName>
        <fullName evidence="1">Uncharacterized protein</fullName>
    </submittedName>
</protein>